<evidence type="ECO:0000256" key="7">
    <source>
        <dbReference type="RuleBase" id="RU362048"/>
    </source>
</evidence>
<dbReference type="Proteomes" id="UP000031656">
    <property type="component" value="Chromosome"/>
</dbReference>
<dbReference type="PANTHER" id="PTHR33508">
    <property type="entry name" value="UPF0056 MEMBRANE PROTEIN YHCE"/>
    <property type="match status" value="1"/>
</dbReference>
<keyword evidence="6 7" id="KW-0472">Membrane</keyword>
<evidence type="ECO:0000256" key="4">
    <source>
        <dbReference type="ARBA" id="ARBA00022692"/>
    </source>
</evidence>
<dbReference type="EMBL" id="CP004373">
    <property type="protein sequence ID" value="AHK71898.1"/>
    <property type="molecule type" value="Genomic_DNA"/>
</dbReference>
<dbReference type="GO" id="GO:0005886">
    <property type="term" value="C:plasma membrane"/>
    <property type="evidence" value="ECO:0007669"/>
    <property type="project" value="UniProtKB-SubCell"/>
</dbReference>
<evidence type="ECO:0000313" key="9">
    <source>
        <dbReference type="Proteomes" id="UP000031656"/>
    </source>
</evidence>
<sequence length="233" mass="24480">MSLAPGLGNTLSSWLIAFPALFSIINPLGASLIFAQATEGRDRREVVELARQVALNSLGIMLVSIWFGSWILGFFGISINALRITGGLVVASRAWLMLLQPETSEARKEKQALQGGRTVTTPDLRETAFFPLAMPFTVGPGSISVAIALSSSTPPNMPTADYYVGVSAAATTMAIVVAVVYAYAERVVAMLGVTGTRIVSRLAALILLAIGVQILASGVEGFLVEALKQAKAA</sequence>
<keyword evidence="4 7" id="KW-0812">Transmembrane</keyword>
<reference evidence="8 9" key="1">
    <citation type="journal article" date="2015" name="Appl. Microbiol. Biotechnol.">
        <title>The consequence of an additional NADH dehydrogenase paralog on the growth of Gluconobacter oxydans DSM3504.</title>
        <authorList>
            <person name="Kostner D."/>
            <person name="Luchterhand B."/>
            <person name="Junker A."/>
            <person name="Volland S."/>
            <person name="Daniel R."/>
            <person name="Buchs J."/>
            <person name="Liebl W."/>
            <person name="Ehrenreich A."/>
        </authorList>
    </citation>
    <scope>NUCLEOTIDE SEQUENCE [LARGE SCALE GENOMIC DNA]</scope>
    <source>
        <strain evidence="8">DSM 3504</strain>
    </source>
</reference>
<dbReference type="GeneID" id="56906248"/>
<feature type="transmembrane region" description="Helical" evidence="7">
    <location>
        <begin position="162"/>
        <end position="184"/>
    </location>
</feature>
<proteinExistence type="inferred from homology"/>
<feature type="transmembrane region" description="Helical" evidence="7">
    <location>
        <begin position="55"/>
        <end position="79"/>
    </location>
</feature>
<comment type="caution">
    <text evidence="7">Lacks conserved residue(s) required for the propagation of feature annotation.</text>
</comment>
<evidence type="ECO:0000256" key="5">
    <source>
        <dbReference type="ARBA" id="ARBA00022989"/>
    </source>
</evidence>
<dbReference type="InterPro" id="IPR002771">
    <property type="entry name" value="Multi_antbiot-R_MarC"/>
</dbReference>
<evidence type="ECO:0000256" key="1">
    <source>
        <dbReference type="ARBA" id="ARBA00004651"/>
    </source>
</evidence>
<feature type="transmembrane region" description="Helical" evidence="7">
    <location>
        <begin position="128"/>
        <end position="150"/>
    </location>
</feature>
<comment type="subcellular location">
    <subcellularLocation>
        <location evidence="1 7">Cell membrane</location>
        <topology evidence="1 7">Multi-pass membrane protein</topology>
    </subcellularLocation>
</comment>
<dbReference type="KEGG" id="goy:GLS_c20250"/>
<organism evidence="8 9">
    <name type="scientific">Gluconobacter oxydans DSM 3504</name>
    <dbReference type="NCBI Taxonomy" id="1288313"/>
    <lineage>
        <taxon>Bacteria</taxon>
        <taxon>Pseudomonadati</taxon>
        <taxon>Pseudomonadota</taxon>
        <taxon>Alphaproteobacteria</taxon>
        <taxon>Acetobacterales</taxon>
        <taxon>Acetobacteraceae</taxon>
        <taxon>Gluconobacter</taxon>
    </lineage>
</organism>
<feature type="transmembrane region" description="Helical" evidence="7">
    <location>
        <begin position="12"/>
        <end position="34"/>
    </location>
</feature>
<dbReference type="AlphaFoldDB" id="A0A067Z618"/>
<protein>
    <recommendedName>
        <fullName evidence="7">UPF0056 membrane protein</fullName>
    </recommendedName>
</protein>
<comment type="similarity">
    <text evidence="2 7">Belongs to the UPF0056 (MarC) family.</text>
</comment>
<dbReference type="Pfam" id="PF01914">
    <property type="entry name" value="MarC"/>
    <property type="match status" value="1"/>
</dbReference>
<dbReference type="RefSeq" id="WP_011253425.1">
    <property type="nucleotide sequence ID" value="NZ_CP004373.1"/>
</dbReference>
<name>A0A067Z618_GLUOY</name>
<dbReference type="HOGENOM" id="CLU_079909_2_0_5"/>
<dbReference type="PANTHER" id="PTHR33508:SF1">
    <property type="entry name" value="UPF0056 MEMBRANE PROTEIN YHCE"/>
    <property type="match status" value="1"/>
</dbReference>
<keyword evidence="3" id="KW-1003">Cell membrane</keyword>
<evidence type="ECO:0000313" key="8">
    <source>
        <dbReference type="EMBL" id="AHK71898.1"/>
    </source>
</evidence>
<gene>
    <name evidence="8" type="ORF">GLS_c20250</name>
</gene>
<accession>A0A067Z618</accession>
<keyword evidence="5 7" id="KW-1133">Transmembrane helix</keyword>
<evidence type="ECO:0000256" key="3">
    <source>
        <dbReference type="ARBA" id="ARBA00022475"/>
    </source>
</evidence>
<dbReference type="NCBIfam" id="TIGR00427">
    <property type="entry name" value="NAAT family transporter"/>
    <property type="match status" value="1"/>
</dbReference>
<evidence type="ECO:0000256" key="2">
    <source>
        <dbReference type="ARBA" id="ARBA00009784"/>
    </source>
</evidence>
<evidence type="ECO:0000256" key="6">
    <source>
        <dbReference type="ARBA" id="ARBA00023136"/>
    </source>
</evidence>
<feature type="transmembrane region" description="Helical" evidence="7">
    <location>
        <begin position="204"/>
        <end position="224"/>
    </location>
</feature>